<dbReference type="EMBL" id="JACCBX010000014">
    <property type="protein sequence ID" value="NYE08524.1"/>
    <property type="molecule type" value="Genomic_DNA"/>
</dbReference>
<dbReference type="PRINTS" id="PR01607">
    <property type="entry name" value="APYRASEFAMLY"/>
</dbReference>
<dbReference type="GO" id="GO:0009166">
    <property type="term" value="P:nucleotide catabolic process"/>
    <property type="evidence" value="ECO:0007669"/>
    <property type="project" value="InterPro"/>
</dbReference>
<dbReference type="GO" id="GO:0000166">
    <property type="term" value="F:nucleotide binding"/>
    <property type="evidence" value="ECO:0007669"/>
    <property type="project" value="UniProtKB-KW"/>
</dbReference>
<accession>A0A852TNE5</accession>
<dbReference type="Gene3D" id="3.60.21.10">
    <property type="match status" value="1"/>
</dbReference>
<dbReference type="InterPro" id="IPR006179">
    <property type="entry name" value="5_nucleotidase/apyrase"/>
</dbReference>
<comment type="caution">
    <text evidence="3">The sequence shown here is derived from an EMBL/GenBank/DDBJ whole genome shotgun (WGS) entry which is preliminary data.</text>
</comment>
<evidence type="ECO:0000313" key="4">
    <source>
        <dbReference type="Proteomes" id="UP000548423"/>
    </source>
</evidence>
<organism evidence="3 4">
    <name type="scientific">Neobacillus niacini</name>
    <dbReference type="NCBI Taxonomy" id="86668"/>
    <lineage>
        <taxon>Bacteria</taxon>
        <taxon>Bacillati</taxon>
        <taxon>Bacillota</taxon>
        <taxon>Bacilli</taxon>
        <taxon>Bacillales</taxon>
        <taxon>Bacillaceae</taxon>
        <taxon>Neobacillus</taxon>
    </lineage>
</organism>
<dbReference type="PANTHER" id="PTHR11575">
    <property type="entry name" value="5'-NUCLEOTIDASE-RELATED"/>
    <property type="match status" value="1"/>
</dbReference>
<evidence type="ECO:0000313" key="3">
    <source>
        <dbReference type="EMBL" id="NYE08524.1"/>
    </source>
</evidence>
<sequence length="337" mass="37254">MNKMRKNLLTGCFSLAMAAAFVAIPVTANAEEKLKEGEKFELTILQTNDFHGHVDDIVTLDDGTVHHNSIAKYNTIIEDVRNVEENVLLVDGGDVFLRGEFQAGQGELETSLLKAMDYDAMVLGNNDFRVYPAGEGTPYSLYEQLKNYHRNVNFPILTGNVINKETGKYIQNVKPWKGFTFNGVQVGLIGLTSMKPEIRGWNDVADLDFIEPVEALNALLPEVSEKSDINIVLSHAGNPEDHNLAQVPGVSAVLGADTHKVIETPEYEFNGEVMVPITQAGGEQENYLGRLDLTFEVVDGQMKLVESDGFLYDVTNVSADPEIQAIIDQYRAEMNAQ</sequence>
<dbReference type="AlphaFoldDB" id="A0A852TNE5"/>
<keyword evidence="1 3" id="KW-0378">Hydrolase</keyword>
<keyword evidence="1" id="KW-0732">Signal</keyword>
<evidence type="ECO:0000256" key="1">
    <source>
        <dbReference type="RuleBase" id="RU362119"/>
    </source>
</evidence>
<keyword evidence="1" id="KW-0547">Nucleotide-binding</keyword>
<gene>
    <name evidence="3" type="ORF">F4694_005372</name>
</gene>
<dbReference type="EC" id="3.1.3.5" evidence="3"/>
<dbReference type="InterPro" id="IPR004843">
    <property type="entry name" value="Calcineurin-like_PHP"/>
</dbReference>
<reference evidence="4" key="1">
    <citation type="submission" date="2020-07" db="EMBL/GenBank/DDBJ databases">
        <authorList>
            <person name="Partida-Martinez L."/>
            <person name="Huntemann M."/>
            <person name="Clum A."/>
            <person name="Wang J."/>
            <person name="Palaniappan K."/>
            <person name="Ritter S."/>
            <person name="Chen I.-M."/>
            <person name="Stamatis D."/>
            <person name="Reddy T."/>
            <person name="O'Malley R."/>
            <person name="Daum C."/>
            <person name="Shapiro N."/>
            <person name="Ivanova N."/>
            <person name="Kyrpides N."/>
            <person name="Woyke T."/>
        </authorList>
    </citation>
    <scope>NUCLEOTIDE SEQUENCE [LARGE SCALE GENOMIC DNA]</scope>
    <source>
        <strain evidence="4">AT2.8</strain>
    </source>
</reference>
<dbReference type="Proteomes" id="UP000548423">
    <property type="component" value="Unassembled WGS sequence"/>
</dbReference>
<proteinExistence type="inferred from homology"/>
<dbReference type="InterPro" id="IPR029052">
    <property type="entry name" value="Metallo-depent_PP-like"/>
</dbReference>
<name>A0A852TNE5_9BACI</name>
<feature type="chain" id="PRO_5033099629" evidence="1">
    <location>
        <begin position="31"/>
        <end position="337"/>
    </location>
</feature>
<dbReference type="SUPFAM" id="SSF56300">
    <property type="entry name" value="Metallo-dependent phosphatases"/>
    <property type="match status" value="1"/>
</dbReference>
<dbReference type="PANTHER" id="PTHR11575:SF24">
    <property type="entry name" value="5'-NUCLEOTIDASE"/>
    <property type="match status" value="1"/>
</dbReference>
<protein>
    <submittedName>
        <fullName evidence="3">5'-nucleotidase</fullName>
        <ecNumber evidence="3">3.1.3.5</ecNumber>
    </submittedName>
</protein>
<comment type="similarity">
    <text evidence="1">Belongs to the 5'-nucleotidase family.</text>
</comment>
<evidence type="ECO:0000259" key="2">
    <source>
        <dbReference type="Pfam" id="PF00149"/>
    </source>
</evidence>
<reference evidence="4" key="2">
    <citation type="submission" date="2020-08" db="EMBL/GenBank/DDBJ databases">
        <title>The Agave Microbiome: Exploring the role of microbial communities in plant adaptations to desert environments.</title>
        <authorList>
            <person name="Partida-Martinez L.P."/>
        </authorList>
    </citation>
    <scope>NUCLEOTIDE SEQUENCE [LARGE SCALE GENOMIC DNA]</scope>
    <source>
        <strain evidence="4">AT2.8</strain>
    </source>
</reference>
<feature type="domain" description="Calcineurin-like phosphoesterase" evidence="2">
    <location>
        <begin position="43"/>
        <end position="260"/>
    </location>
</feature>
<dbReference type="Pfam" id="PF00149">
    <property type="entry name" value="Metallophos"/>
    <property type="match status" value="1"/>
</dbReference>
<dbReference type="GO" id="GO:0008253">
    <property type="term" value="F:5'-nucleotidase activity"/>
    <property type="evidence" value="ECO:0007669"/>
    <property type="project" value="UniProtKB-EC"/>
</dbReference>
<feature type="signal peptide" evidence="1">
    <location>
        <begin position="1"/>
        <end position="30"/>
    </location>
</feature>